<name>A0A1B1YVT0_9GAMM</name>
<gene>
    <name evidence="6" type="ORF">PG2T_12405</name>
</gene>
<dbReference type="SUPFAM" id="SSF109635">
    <property type="entry name" value="DnaK suppressor protein DksA, alpha-hairpin domain"/>
    <property type="match status" value="1"/>
</dbReference>
<dbReference type="Gene3D" id="1.20.120.910">
    <property type="entry name" value="DksA, coiled-coil domain"/>
    <property type="match status" value="1"/>
</dbReference>
<dbReference type="SUPFAM" id="SSF57716">
    <property type="entry name" value="Glucocorticoid receptor-like (DNA-binding domain)"/>
    <property type="match status" value="1"/>
</dbReference>
<accession>A0A1B1YVT0</accession>
<keyword evidence="3" id="KW-0862">Zinc</keyword>
<dbReference type="KEGG" id="gbi:PG2T_12405"/>
<organism evidence="6 7">
    <name type="scientific">Immundisolibacter cernigliae</name>
    <dbReference type="NCBI Taxonomy" id="1810504"/>
    <lineage>
        <taxon>Bacteria</taxon>
        <taxon>Pseudomonadati</taxon>
        <taxon>Pseudomonadota</taxon>
        <taxon>Gammaproteobacteria</taxon>
        <taxon>Immundisolibacterales</taxon>
        <taxon>Immundisolibacteraceae</taxon>
        <taxon>Immundisolibacter</taxon>
    </lineage>
</organism>
<proteinExistence type="predicted"/>
<keyword evidence="1" id="KW-0479">Metal-binding</keyword>
<evidence type="ECO:0000313" key="6">
    <source>
        <dbReference type="EMBL" id="ANX04891.1"/>
    </source>
</evidence>
<dbReference type="InParanoid" id="A0A1B1YVT0"/>
<keyword evidence="7" id="KW-1185">Reference proteome</keyword>
<dbReference type="InterPro" id="IPR000962">
    <property type="entry name" value="Znf_DskA_TraR"/>
</dbReference>
<evidence type="ECO:0000256" key="3">
    <source>
        <dbReference type="ARBA" id="ARBA00022833"/>
    </source>
</evidence>
<dbReference type="PANTHER" id="PTHR33823:SF4">
    <property type="entry name" value="GENERAL STRESS PROTEIN 16O"/>
    <property type="match status" value="1"/>
</dbReference>
<protein>
    <recommendedName>
        <fullName evidence="5">Zinc finger DksA/TraR C4-type domain-containing protein</fullName>
    </recommendedName>
</protein>
<evidence type="ECO:0000256" key="1">
    <source>
        <dbReference type="ARBA" id="ARBA00022723"/>
    </source>
</evidence>
<evidence type="ECO:0000259" key="5">
    <source>
        <dbReference type="Pfam" id="PF01258"/>
    </source>
</evidence>
<dbReference type="GO" id="GO:0008270">
    <property type="term" value="F:zinc ion binding"/>
    <property type="evidence" value="ECO:0007669"/>
    <property type="project" value="UniProtKB-KW"/>
</dbReference>
<dbReference type="PROSITE" id="PS51128">
    <property type="entry name" value="ZF_DKSA_2"/>
    <property type="match status" value="1"/>
</dbReference>
<dbReference type="STRING" id="1810504.PG2T_12405"/>
<dbReference type="AlphaFoldDB" id="A0A1B1YVT0"/>
<evidence type="ECO:0000313" key="7">
    <source>
        <dbReference type="Proteomes" id="UP000092952"/>
    </source>
</evidence>
<feature type="zinc finger region" description="dksA C4-type" evidence="4">
    <location>
        <begin position="92"/>
        <end position="116"/>
    </location>
</feature>
<dbReference type="InterPro" id="IPR037187">
    <property type="entry name" value="DnaK_N"/>
</dbReference>
<dbReference type="Pfam" id="PF01258">
    <property type="entry name" value="zf-dskA_traR"/>
    <property type="match status" value="1"/>
</dbReference>
<evidence type="ECO:0000256" key="4">
    <source>
        <dbReference type="PROSITE-ProRule" id="PRU00510"/>
    </source>
</evidence>
<dbReference type="Proteomes" id="UP000092952">
    <property type="component" value="Chromosome"/>
</dbReference>
<evidence type="ECO:0000256" key="2">
    <source>
        <dbReference type="ARBA" id="ARBA00022771"/>
    </source>
</evidence>
<feature type="domain" description="Zinc finger DksA/TraR C4-type" evidence="5">
    <location>
        <begin position="87"/>
        <end position="121"/>
    </location>
</feature>
<dbReference type="EMBL" id="CP014671">
    <property type="protein sequence ID" value="ANX04891.1"/>
    <property type="molecule type" value="Genomic_DNA"/>
</dbReference>
<keyword evidence="2" id="KW-0863">Zinc-finger</keyword>
<sequence>MMNGLSAKEVEHLRQRLRDEHAQLRGEVAGELARTEQGRYLDLAGQVHDRGDEAVADLLEDLEIVALDRHVHRVRLIETALAAIDQGRYGLCRVCGEQIGSARLEAEPAAERCIGCQTTLESGQHAPTL</sequence>
<dbReference type="PANTHER" id="PTHR33823">
    <property type="entry name" value="RNA POLYMERASE-BINDING TRANSCRIPTION FACTOR DKSA-RELATED"/>
    <property type="match status" value="1"/>
</dbReference>
<reference evidence="7" key="1">
    <citation type="submission" date="2016-03" db="EMBL/GenBank/DDBJ databases">
        <title>Complete genome sequence of Solimmundus cernigliae, representing a novel lineage of polycyclic aromatic hydrocarbon degraders within the Gammaproteobacteria.</title>
        <authorList>
            <person name="Singleton D.R."/>
            <person name="Dickey A.N."/>
            <person name="Scholl E.H."/>
            <person name="Wright F.A."/>
            <person name="Aitken M.D."/>
        </authorList>
    </citation>
    <scope>NUCLEOTIDE SEQUENCE [LARGE SCALE GENOMIC DNA]</scope>
    <source>
        <strain evidence="7">TR3.2</strain>
    </source>
</reference>